<reference evidence="8" key="3">
    <citation type="submission" date="2016-05" db="EMBL/GenBank/DDBJ databases">
        <title>WGS assembly of Xenopus tropicalis.</title>
        <authorList>
            <person name="Sessions A."/>
            <person name="Jenkins J."/>
            <person name="Mitros T."/>
            <person name="Lyons J.T."/>
            <person name="Dichmann D.S."/>
            <person name="Robert J."/>
            <person name="Harland R.M."/>
            <person name="Rokhsar D.S."/>
        </authorList>
    </citation>
    <scope>NUCLEOTIDE SEQUENCE</scope>
    <source>
        <strain evidence="8">Nigerian</strain>
    </source>
</reference>
<evidence type="ECO:0000256" key="4">
    <source>
        <dbReference type="ARBA" id="ARBA00023136"/>
    </source>
</evidence>
<accession>A0A1B8Y9N7</accession>
<sequence length="286" mass="32305">MLTLIILLLELSGASDILLNPRPECELNDHYYPTRYEDGDFVIAAFIRLRRDCHSEEEEDFMAGGDLGEDFGRKPGGLYDGSVDAMAETFKIRRVSDNHGHYQLVKKGEDSERASCSDTMGTANSTNMEGNAQTKRVKHTSALEMPGDMHTAHMMGTAYETLFQYYRHYVAFLFAVEEINRSSRILPNISLGYIIYDTCENELKSIYDALAVMSGMIYQAPNYDCWEKAKLMGYVGDVTSSTKFSLAQLISMFRYPQASRSTIYYIFSLLSPGEAESLSEFSLINM</sequence>
<dbReference type="PANTHER" id="PTHR24061:SF544">
    <property type="entry name" value="VOMERONASAL TYPE-2 RECEPTOR 26"/>
    <property type="match status" value="1"/>
</dbReference>
<evidence type="ECO:0000256" key="6">
    <source>
        <dbReference type="SAM" id="SignalP"/>
    </source>
</evidence>
<comment type="subcellular location">
    <subcellularLocation>
        <location evidence="1">Membrane</location>
    </subcellularLocation>
</comment>
<dbReference type="SUPFAM" id="SSF53822">
    <property type="entry name" value="Periplasmic binding protein-like I"/>
    <property type="match status" value="1"/>
</dbReference>
<dbReference type="PANTHER" id="PTHR24061">
    <property type="entry name" value="CALCIUM-SENSING RECEPTOR-RELATED"/>
    <property type="match status" value="1"/>
</dbReference>
<name>A0A1B8Y9N7_XENTR</name>
<gene>
    <name evidence="8" type="ORF">XENTR_v90028321mg</name>
</gene>
<dbReference type="GO" id="GO:0004930">
    <property type="term" value="F:G protein-coupled receptor activity"/>
    <property type="evidence" value="ECO:0007669"/>
    <property type="project" value="InterPro"/>
</dbReference>
<reference evidence="8" key="2">
    <citation type="journal article" date="2010" name="Science">
        <title>The genome of the Western clawed frog Xenopus tropicalis.</title>
        <authorList>
            <person name="Hellsten U."/>
            <person name="Harland R.M."/>
            <person name="Gilchrist M.J."/>
            <person name="Hendrix D."/>
            <person name="Jurka J."/>
            <person name="Kapitonov V."/>
            <person name="Ovcharenko I."/>
            <person name="Putnam N.H."/>
            <person name="Shu S."/>
            <person name="Taher L."/>
            <person name="Blitz I.L."/>
            <person name="Blumberg B."/>
            <person name="Dichmann D.S."/>
            <person name="Dubchak I."/>
            <person name="Amaya E."/>
            <person name="Detter J.C."/>
            <person name="Fletcher R."/>
            <person name="Gerhard D.S."/>
            <person name="Goodstein D."/>
            <person name="Graves T."/>
            <person name="Grigoriev I.V."/>
            <person name="Grimwood J."/>
            <person name="Kawashima T."/>
            <person name="Lindquist E."/>
            <person name="Lucas S.M."/>
            <person name="Mead P.E."/>
            <person name="Mitros T."/>
            <person name="Ogino H."/>
            <person name="Ohta Y."/>
            <person name="Poliakov A.V."/>
            <person name="Pollet N."/>
            <person name="Robert J."/>
            <person name="Salamov A."/>
            <person name="Sater A.K."/>
            <person name="Schmutz J."/>
            <person name="Terry A."/>
            <person name="Vize P.D."/>
            <person name="Warren W.C."/>
            <person name="Wells D."/>
            <person name="Wills A."/>
            <person name="Wilson R.K."/>
            <person name="Zimmerman L.B."/>
            <person name="Zorn A.M."/>
            <person name="Grainger R."/>
            <person name="Grammer T."/>
            <person name="Khokha M.K."/>
            <person name="Richardson P.M."/>
            <person name="Rokhsar D.S."/>
        </authorList>
    </citation>
    <scope>NUCLEOTIDE SEQUENCE [LARGE SCALE GENOMIC DNA]</scope>
    <source>
        <strain evidence="8">Nigerian</strain>
    </source>
</reference>
<proteinExistence type="predicted"/>
<dbReference type="AlphaFoldDB" id="A0A1B8Y9N7"/>
<feature type="chain" id="PRO_5008619641" description="Receptor ligand binding region domain-containing protein" evidence="6">
    <location>
        <begin position="17"/>
        <end position="286"/>
    </location>
</feature>
<feature type="domain" description="Receptor ligand binding region" evidence="7">
    <location>
        <begin position="169"/>
        <end position="259"/>
    </location>
</feature>
<keyword evidence="6" id="KW-0732">Signal</keyword>
<dbReference type="EMBL" id="KV460371">
    <property type="protein sequence ID" value="OCA19727.1"/>
    <property type="molecule type" value="Genomic_DNA"/>
</dbReference>
<feature type="compositionally biased region" description="Polar residues" evidence="5">
    <location>
        <begin position="116"/>
        <end position="133"/>
    </location>
</feature>
<dbReference type="InterPro" id="IPR000068">
    <property type="entry name" value="GPCR_3_Ca_sens_rcpt-rel"/>
</dbReference>
<keyword evidence="4" id="KW-0472">Membrane</keyword>
<dbReference type="GO" id="GO:0016020">
    <property type="term" value="C:membrane"/>
    <property type="evidence" value="ECO:0007669"/>
    <property type="project" value="UniProtKB-SubCell"/>
</dbReference>
<evidence type="ECO:0000256" key="1">
    <source>
        <dbReference type="ARBA" id="ARBA00004370"/>
    </source>
</evidence>
<protein>
    <recommendedName>
        <fullName evidence="7">Receptor ligand binding region domain-containing protein</fullName>
    </recommendedName>
</protein>
<reference evidence="8" key="1">
    <citation type="submission" date="2009-11" db="EMBL/GenBank/DDBJ databases">
        <authorList>
            <consortium name="US DOE Joint Genome Institute (JGI-PGF)"/>
            <person name="Ottilar R."/>
            <person name="Schmutz J."/>
            <person name="Salamov A."/>
            <person name="Cheng J.F."/>
            <person name="Lucas S."/>
            <person name="Pitluck S."/>
            <person name="Gundlach H."/>
            <person name="Guo Y."/>
            <person name="Haberer G."/>
            <person name="Nasrallah J."/>
            <person name="Mayer K.F.X."/>
            <person name="van de Peer Y."/>
            <person name="Weigel D."/>
            <person name="Grigoriev I.V."/>
        </authorList>
    </citation>
    <scope>NUCLEOTIDE SEQUENCE</scope>
    <source>
        <strain evidence="8">Nigerian</strain>
    </source>
</reference>
<organism evidence="8">
    <name type="scientific">Xenopus tropicalis</name>
    <name type="common">Western clawed frog</name>
    <name type="synonym">Silurana tropicalis</name>
    <dbReference type="NCBI Taxonomy" id="8364"/>
    <lineage>
        <taxon>Eukaryota</taxon>
        <taxon>Metazoa</taxon>
        <taxon>Chordata</taxon>
        <taxon>Craniata</taxon>
        <taxon>Vertebrata</taxon>
        <taxon>Euteleostomi</taxon>
        <taxon>Amphibia</taxon>
        <taxon>Batrachia</taxon>
        <taxon>Anura</taxon>
        <taxon>Pipoidea</taxon>
        <taxon>Pipidae</taxon>
        <taxon>Xenopodinae</taxon>
        <taxon>Xenopus</taxon>
        <taxon>Silurana</taxon>
    </lineage>
</organism>
<feature type="region of interest" description="Disordered" evidence="5">
    <location>
        <begin position="113"/>
        <end position="133"/>
    </location>
</feature>
<evidence type="ECO:0000256" key="5">
    <source>
        <dbReference type="SAM" id="MobiDB-lite"/>
    </source>
</evidence>
<dbReference type="InterPro" id="IPR001828">
    <property type="entry name" value="ANF_lig-bd_rcpt"/>
</dbReference>
<keyword evidence="2" id="KW-0812">Transmembrane</keyword>
<keyword evidence="3" id="KW-1133">Transmembrane helix</keyword>
<evidence type="ECO:0000313" key="8">
    <source>
        <dbReference type="EMBL" id="OCA19727.1"/>
    </source>
</evidence>
<dbReference type="Gene3D" id="3.40.50.2300">
    <property type="match status" value="1"/>
</dbReference>
<evidence type="ECO:0000256" key="2">
    <source>
        <dbReference type="ARBA" id="ARBA00022692"/>
    </source>
</evidence>
<evidence type="ECO:0000256" key="3">
    <source>
        <dbReference type="ARBA" id="ARBA00022989"/>
    </source>
</evidence>
<dbReference type="FunFam" id="3.40.50.2300:FF:000701">
    <property type="entry name" value="Uncharacterized protein"/>
    <property type="match status" value="1"/>
</dbReference>
<feature type="signal peptide" evidence="6">
    <location>
        <begin position="1"/>
        <end position="16"/>
    </location>
</feature>
<dbReference type="Pfam" id="PF01094">
    <property type="entry name" value="ANF_receptor"/>
    <property type="match status" value="1"/>
</dbReference>
<evidence type="ECO:0000259" key="7">
    <source>
        <dbReference type="Pfam" id="PF01094"/>
    </source>
</evidence>
<dbReference type="InterPro" id="IPR028082">
    <property type="entry name" value="Peripla_BP_I"/>
</dbReference>